<reference evidence="5" key="1">
    <citation type="submission" date="2022-07" db="EMBL/GenBank/DDBJ databases">
        <title>Phylogenomic reconstructions and comparative analyses of Kickxellomycotina fungi.</title>
        <authorList>
            <person name="Reynolds N.K."/>
            <person name="Stajich J.E."/>
            <person name="Barry K."/>
            <person name="Grigoriev I.V."/>
            <person name="Crous P."/>
            <person name="Smith M.E."/>
        </authorList>
    </citation>
    <scope>NUCLEOTIDE SEQUENCE</scope>
    <source>
        <strain evidence="5">IMI 214461</strain>
    </source>
</reference>
<dbReference type="Gene3D" id="3.30.40.230">
    <property type="match status" value="1"/>
</dbReference>
<proteinExistence type="predicted"/>
<dbReference type="OrthoDB" id="57698at2759"/>
<dbReference type="PANTHER" id="PTHR10745:SF0">
    <property type="entry name" value="GLYCINE--TRNA LIGASE"/>
    <property type="match status" value="1"/>
</dbReference>
<dbReference type="InterPro" id="IPR027031">
    <property type="entry name" value="Gly-tRNA_synthase/POLG2"/>
</dbReference>
<protein>
    <recommendedName>
        <fullName evidence="1">glycine--tRNA ligase</fullName>
        <ecNumber evidence="1">6.1.1.14</ecNumber>
    </recommendedName>
    <alternativeName>
        <fullName evidence="2">Diadenosine tetraphosphate synthetase</fullName>
    </alternativeName>
</protein>
<keyword evidence="6" id="KW-1185">Reference proteome</keyword>
<dbReference type="EMBL" id="JANBQF010000119">
    <property type="protein sequence ID" value="KAJ2005101.1"/>
    <property type="molecule type" value="Genomic_DNA"/>
</dbReference>
<sequence length="346" mass="38440">MTDSKLAIDRPALDALLLKRFFYDQSFSIYCGVAGLYDFGPTGTALQQNLINLWRQHFVIEEDMLEVDCSIMTLAQVLKTSGHVDKFVDWMCRDAVTGETFRADHLVEGVLESRLEGDALARKLAGLTVSAEPDAAPKADSKKKNKKKGGPITATMLDDSVVAEYKNILAQIDNYDGEGLAALIATHAIRNPSTGNEVTKPATFNLMFECSIGPSGNLKGYLRPETAQGQFLNFPRLLDFNNQKMPFASAMVGRSFRNEIAPRNGLLRVREFTMAEIEHYVDPKNKDHPRFDEVADVKLRLLPRHIQLDGKSEPIVMSVGEAVASGTVDNRTLGYFLGRIYLYLMA</sequence>
<evidence type="ECO:0000259" key="4">
    <source>
        <dbReference type="PROSITE" id="PS50862"/>
    </source>
</evidence>
<evidence type="ECO:0000256" key="2">
    <source>
        <dbReference type="ARBA" id="ARBA00030057"/>
    </source>
</evidence>
<dbReference type="Gene3D" id="3.30.930.10">
    <property type="entry name" value="Bira Bifunctional Protein, Domain 2"/>
    <property type="match status" value="1"/>
</dbReference>
<evidence type="ECO:0000313" key="5">
    <source>
        <dbReference type="EMBL" id="KAJ2005101.1"/>
    </source>
</evidence>
<dbReference type="GO" id="GO:0004820">
    <property type="term" value="F:glycine-tRNA ligase activity"/>
    <property type="evidence" value="ECO:0007669"/>
    <property type="project" value="UniProtKB-EC"/>
</dbReference>
<organism evidence="5 6">
    <name type="scientific">Coemansia thaxteri</name>
    <dbReference type="NCBI Taxonomy" id="2663907"/>
    <lineage>
        <taxon>Eukaryota</taxon>
        <taxon>Fungi</taxon>
        <taxon>Fungi incertae sedis</taxon>
        <taxon>Zoopagomycota</taxon>
        <taxon>Kickxellomycotina</taxon>
        <taxon>Kickxellomycetes</taxon>
        <taxon>Kickxellales</taxon>
        <taxon>Kickxellaceae</taxon>
        <taxon>Coemansia</taxon>
    </lineage>
</organism>
<dbReference type="NCBIfam" id="TIGR00389">
    <property type="entry name" value="glyS_dimeric"/>
    <property type="match status" value="1"/>
</dbReference>
<dbReference type="GO" id="GO:0005524">
    <property type="term" value="F:ATP binding"/>
    <property type="evidence" value="ECO:0007669"/>
    <property type="project" value="InterPro"/>
</dbReference>
<feature type="domain" description="Aminoacyl-transfer RNA synthetases class-II family profile" evidence="4">
    <location>
        <begin position="189"/>
        <end position="346"/>
    </location>
</feature>
<dbReference type="GO" id="GO:0005739">
    <property type="term" value="C:mitochondrion"/>
    <property type="evidence" value="ECO:0007669"/>
    <property type="project" value="TreeGrafter"/>
</dbReference>
<accession>A0A9W8EKF4</accession>
<dbReference type="SUPFAM" id="SSF55681">
    <property type="entry name" value="Class II aaRS and biotin synthetases"/>
    <property type="match status" value="1"/>
</dbReference>
<keyword evidence="5" id="KW-0436">Ligase</keyword>
<comment type="caution">
    <text evidence="5">The sequence shown here is derived from an EMBL/GenBank/DDBJ whole genome shotgun (WGS) entry which is preliminary data.</text>
</comment>
<dbReference type="InterPro" id="IPR002315">
    <property type="entry name" value="tRNA-synt_gly"/>
</dbReference>
<dbReference type="GO" id="GO:0070150">
    <property type="term" value="P:mitochondrial glycyl-tRNA aminoacylation"/>
    <property type="evidence" value="ECO:0007669"/>
    <property type="project" value="TreeGrafter"/>
</dbReference>
<evidence type="ECO:0000256" key="1">
    <source>
        <dbReference type="ARBA" id="ARBA00012829"/>
    </source>
</evidence>
<dbReference type="EC" id="6.1.1.14" evidence="1"/>
<dbReference type="InterPro" id="IPR006195">
    <property type="entry name" value="aa-tRNA-synth_II"/>
</dbReference>
<dbReference type="Proteomes" id="UP001150907">
    <property type="component" value="Unassembled WGS sequence"/>
</dbReference>
<dbReference type="PANTHER" id="PTHR10745">
    <property type="entry name" value="GLYCYL-TRNA SYNTHETASE/DNA POLYMERASE SUBUNIT GAMMA-2"/>
    <property type="match status" value="1"/>
</dbReference>
<dbReference type="AlphaFoldDB" id="A0A9W8EKF4"/>
<evidence type="ECO:0000256" key="3">
    <source>
        <dbReference type="SAM" id="MobiDB-lite"/>
    </source>
</evidence>
<gene>
    <name evidence="5" type="primary">GRS1_1</name>
    <name evidence="5" type="ORF">H4R26_002148</name>
</gene>
<dbReference type="InterPro" id="IPR045864">
    <property type="entry name" value="aa-tRNA-synth_II/BPL/LPL"/>
</dbReference>
<feature type="non-terminal residue" evidence="5">
    <location>
        <position position="346"/>
    </location>
</feature>
<evidence type="ECO:0000313" key="6">
    <source>
        <dbReference type="Proteomes" id="UP001150907"/>
    </source>
</evidence>
<name>A0A9W8EKF4_9FUNG</name>
<dbReference type="PROSITE" id="PS50862">
    <property type="entry name" value="AA_TRNA_LIGASE_II"/>
    <property type="match status" value="1"/>
</dbReference>
<dbReference type="PRINTS" id="PR01043">
    <property type="entry name" value="TRNASYNTHGLY"/>
</dbReference>
<feature type="region of interest" description="Disordered" evidence="3">
    <location>
        <begin position="132"/>
        <end position="151"/>
    </location>
</feature>